<proteinExistence type="predicted"/>
<feature type="compositionally biased region" description="Low complexity" evidence="1">
    <location>
        <begin position="115"/>
        <end position="124"/>
    </location>
</feature>
<sequence length="149" mass="16428">EHLPGRPRRRGPQAAQGPRLQRRRHHAPAGHPGARSPSPPRPPRGRVRRGRHRARGHLEHGRRRRRPGDPRRGGRPGRWPGHRQAAQGRDLPVPAGRRAHRPAAGRVARDLVACRGDGAAPDRPGAARRGRHRAAAPAAHLDHGARHHL</sequence>
<organism evidence="2">
    <name type="scientific">uncultured Nocardioides sp</name>
    <dbReference type="NCBI Taxonomy" id="198441"/>
    <lineage>
        <taxon>Bacteria</taxon>
        <taxon>Bacillati</taxon>
        <taxon>Actinomycetota</taxon>
        <taxon>Actinomycetes</taxon>
        <taxon>Propionibacteriales</taxon>
        <taxon>Nocardioidaceae</taxon>
        <taxon>Nocardioides</taxon>
        <taxon>environmental samples</taxon>
    </lineage>
</organism>
<accession>A0A6J4NA73</accession>
<feature type="compositionally biased region" description="Basic residues" evidence="1">
    <location>
        <begin position="43"/>
        <end position="66"/>
    </location>
</feature>
<feature type="region of interest" description="Disordered" evidence="1">
    <location>
        <begin position="1"/>
        <end position="149"/>
    </location>
</feature>
<gene>
    <name evidence="2" type="ORF">AVDCRST_MAG32-1748</name>
</gene>
<dbReference type="EMBL" id="CADCUM010000077">
    <property type="protein sequence ID" value="CAA9382419.1"/>
    <property type="molecule type" value="Genomic_DNA"/>
</dbReference>
<feature type="non-terminal residue" evidence="2">
    <location>
        <position position="1"/>
    </location>
</feature>
<name>A0A6J4NA73_9ACTN</name>
<evidence type="ECO:0000313" key="2">
    <source>
        <dbReference type="EMBL" id="CAA9382419.1"/>
    </source>
</evidence>
<dbReference type="AlphaFoldDB" id="A0A6J4NA73"/>
<protein>
    <submittedName>
        <fullName evidence="2">Response regulator</fullName>
    </submittedName>
</protein>
<feature type="compositionally biased region" description="Basic residues" evidence="1">
    <location>
        <begin position="1"/>
        <end position="11"/>
    </location>
</feature>
<evidence type="ECO:0000256" key="1">
    <source>
        <dbReference type="SAM" id="MobiDB-lite"/>
    </source>
</evidence>
<feature type="compositionally biased region" description="Basic and acidic residues" evidence="1">
    <location>
        <begin position="140"/>
        <end position="149"/>
    </location>
</feature>
<reference evidence="2" key="1">
    <citation type="submission" date="2020-02" db="EMBL/GenBank/DDBJ databases">
        <authorList>
            <person name="Meier V. D."/>
        </authorList>
    </citation>
    <scope>NUCLEOTIDE SEQUENCE</scope>
    <source>
        <strain evidence="2">AVDCRST_MAG32</strain>
    </source>
</reference>
<feature type="non-terminal residue" evidence="2">
    <location>
        <position position="149"/>
    </location>
</feature>